<sequence>MDMKKQWTAALVFLAFMVWQIINPYYTVYQIKQAVEQKSSHELAQHIDFALLKRNLKAQLQDKLEQKLSVRQNGSFFGSLTYNIASQAIDGMLNRAVTPSSIIMLVSNIRSFENDLKRIEGWTGTEDSMSGDHSTNYQTVQATNKPVSGSREMATYPVNTLQPLQTLHSHAQWQYHFDSINQFSIVQQHPERQPVRYVLTRSGLGWKLSNIILP</sequence>
<accession>A0A1S8CYJ3</accession>
<organism evidence="1 2">
    <name type="scientific">Alkanindiges hydrocarboniclasticus</name>
    <dbReference type="NCBI Taxonomy" id="1907941"/>
    <lineage>
        <taxon>Bacteria</taxon>
        <taxon>Pseudomonadati</taxon>
        <taxon>Pseudomonadota</taxon>
        <taxon>Gammaproteobacteria</taxon>
        <taxon>Moraxellales</taxon>
        <taxon>Moraxellaceae</taxon>
        <taxon>Alkanindiges</taxon>
    </lineage>
</organism>
<name>A0A1S8CYJ3_9GAMM</name>
<dbReference type="EMBL" id="MLCN01000006">
    <property type="protein sequence ID" value="ONG41924.1"/>
    <property type="molecule type" value="Genomic_DNA"/>
</dbReference>
<protein>
    <recommendedName>
        <fullName evidence="3">DUF2939 domain-containing protein</fullName>
    </recommendedName>
</protein>
<evidence type="ECO:0000313" key="2">
    <source>
        <dbReference type="Proteomes" id="UP000192132"/>
    </source>
</evidence>
<dbReference type="STRING" id="1907941.BKE30_02245"/>
<evidence type="ECO:0008006" key="3">
    <source>
        <dbReference type="Google" id="ProtNLM"/>
    </source>
</evidence>
<dbReference type="Pfam" id="PF11159">
    <property type="entry name" value="DUF2939"/>
    <property type="match status" value="1"/>
</dbReference>
<gene>
    <name evidence="1" type="ORF">BKE30_02245</name>
</gene>
<keyword evidence="2" id="KW-1185">Reference proteome</keyword>
<proteinExistence type="predicted"/>
<dbReference type="Proteomes" id="UP000192132">
    <property type="component" value="Unassembled WGS sequence"/>
</dbReference>
<dbReference type="AlphaFoldDB" id="A0A1S8CYJ3"/>
<dbReference type="InterPro" id="IPR021330">
    <property type="entry name" value="DUF2939"/>
</dbReference>
<dbReference type="RefSeq" id="WP_076877044.1">
    <property type="nucleotide sequence ID" value="NZ_MLCN01000006.1"/>
</dbReference>
<reference evidence="1 2" key="1">
    <citation type="submission" date="2016-10" db="EMBL/GenBank/DDBJ databases">
        <title>Draft Genome sequence of Alkanindiges sp. strain H1.</title>
        <authorList>
            <person name="Subhash Y."/>
            <person name="Lee S."/>
        </authorList>
    </citation>
    <scope>NUCLEOTIDE SEQUENCE [LARGE SCALE GENOMIC DNA]</scope>
    <source>
        <strain evidence="1 2">H1</strain>
    </source>
</reference>
<evidence type="ECO:0000313" key="1">
    <source>
        <dbReference type="EMBL" id="ONG41924.1"/>
    </source>
</evidence>
<comment type="caution">
    <text evidence="1">The sequence shown here is derived from an EMBL/GenBank/DDBJ whole genome shotgun (WGS) entry which is preliminary data.</text>
</comment>
<dbReference type="OrthoDB" id="5739641at2"/>